<feature type="compositionally biased region" description="Polar residues" evidence="1">
    <location>
        <begin position="35"/>
        <end position="47"/>
    </location>
</feature>
<keyword evidence="3" id="KW-1185">Reference proteome</keyword>
<gene>
    <name evidence="2" type="ORF">AOQ84DRAFT_345638</name>
</gene>
<organism evidence="2 3">
    <name type="scientific">Glonium stellatum</name>
    <dbReference type="NCBI Taxonomy" id="574774"/>
    <lineage>
        <taxon>Eukaryota</taxon>
        <taxon>Fungi</taxon>
        <taxon>Dikarya</taxon>
        <taxon>Ascomycota</taxon>
        <taxon>Pezizomycotina</taxon>
        <taxon>Dothideomycetes</taxon>
        <taxon>Pleosporomycetidae</taxon>
        <taxon>Gloniales</taxon>
        <taxon>Gloniaceae</taxon>
        <taxon>Glonium</taxon>
    </lineage>
</organism>
<protein>
    <recommendedName>
        <fullName evidence="4">DNA repair protein Dds20/Mei5</fullName>
    </recommendedName>
</protein>
<feature type="region of interest" description="Disordered" evidence="1">
    <location>
        <begin position="173"/>
        <end position="199"/>
    </location>
</feature>
<evidence type="ECO:0000313" key="3">
    <source>
        <dbReference type="Proteomes" id="UP000250140"/>
    </source>
</evidence>
<evidence type="ECO:0008006" key="4">
    <source>
        <dbReference type="Google" id="ProtNLM"/>
    </source>
</evidence>
<dbReference type="PANTHER" id="PTHR28527:SF1">
    <property type="entry name" value="SWI5-DEPENDENT RECOMBINATION DNA REPAIR PROTEIN 1"/>
    <property type="match status" value="1"/>
</dbReference>
<accession>A0A8E2JPG7</accession>
<evidence type="ECO:0000256" key="1">
    <source>
        <dbReference type="SAM" id="MobiDB-lite"/>
    </source>
</evidence>
<dbReference type="Gene3D" id="6.10.140.1020">
    <property type="match status" value="1"/>
</dbReference>
<sequence>MSTPAAKRRRLDNATRTLHKPFKSPFRTPLKPQITEDSSNTSNTPDNADNDFSAPIQPAATPIRSLSTHRIVSASAIRGKTSTAGTRPSAASTLISLRTDIQTLAQAHRLATSTTDADLEVLIERWRAASRAAAEELFASTRDRVNRMGGVGAWREREKEQREWRVKWEKEEIEAERARGEEEEGEREEKLEERNDDDSFTMDMMLRTLNIDLDVIGYDRQGQRWIG</sequence>
<feature type="region of interest" description="Disordered" evidence="1">
    <location>
        <begin position="1"/>
        <end position="62"/>
    </location>
</feature>
<dbReference type="EMBL" id="KV750422">
    <property type="protein sequence ID" value="OCL04835.1"/>
    <property type="molecule type" value="Genomic_DNA"/>
</dbReference>
<dbReference type="PANTHER" id="PTHR28527">
    <property type="entry name" value="MATING-TYPE SWITCHING PROTEIN SWI2-RELATED"/>
    <property type="match status" value="1"/>
</dbReference>
<dbReference type="Proteomes" id="UP000250140">
    <property type="component" value="Unassembled WGS sequence"/>
</dbReference>
<dbReference type="GO" id="GO:0006310">
    <property type="term" value="P:DNA recombination"/>
    <property type="evidence" value="ECO:0007669"/>
    <property type="project" value="TreeGrafter"/>
</dbReference>
<proteinExistence type="predicted"/>
<feature type="compositionally biased region" description="Basic residues" evidence="1">
    <location>
        <begin position="1"/>
        <end position="10"/>
    </location>
</feature>
<reference evidence="2 3" key="1">
    <citation type="journal article" date="2016" name="Nat. Commun.">
        <title>Ectomycorrhizal ecology is imprinted in the genome of the dominant symbiotic fungus Cenococcum geophilum.</title>
        <authorList>
            <consortium name="DOE Joint Genome Institute"/>
            <person name="Peter M."/>
            <person name="Kohler A."/>
            <person name="Ohm R.A."/>
            <person name="Kuo A."/>
            <person name="Krutzmann J."/>
            <person name="Morin E."/>
            <person name="Arend M."/>
            <person name="Barry K.W."/>
            <person name="Binder M."/>
            <person name="Choi C."/>
            <person name="Clum A."/>
            <person name="Copeland A."/>
            <person name="Grisel N."/>
            <person name="Haridas S."/>
            <person name="Kipfer T."/>
            <person name="LaButti K."/>
            <person name="Lindquist E."/>
            <person name="Lipzen A."/>
            <person name="Maire R."/>
            <person name="Meier B."/>
            <person name="Mihaltcheva S."/>
            <person name="Molinier V."/>
            <person name="Murat C."/>
            <person name="Poggeler S."/>
            <person name="Quandt C.A."/>
            <person name="Sperisen C."/>
            <person name="Tritt A."/>
            <person name="Tisserant E."/>
            <person name="Crous P.W."/>
            <person name="Henrissat B."/>
            <person name="Nehls U."/>
            <person name="Egli S."/>
            <person name="Spatafora J.W."/>
            <person name="Grigoriev I.V."/>
            <person name="Martin F.M."/>
        </authorList>
    </citation>
    <scope>NUCLEOTIDE SEQUENCE [LARGE SCALE GENOMIC DNA]</scope>
    <source>
        <strain evidence="2 3">CBS 207.34</strain>
    </source>
</reference>
<dbReference type="AlphaFoldDB" id="A0A8E2JPG7"/>
<dbReference type="OrthoDB" id="27934at2759"/>
<evidence type="ECO:0000313" key="2">
    <source>
        <dbReference type="EMBL" id="OCL04835.1"/>
    </source>
</evidence>
<name>A0A8E2JPG7_9PEZI</name>